<evidence type="ECO:0000256" key="1">
    <source>
        <dbReference type="ARBA" id="ARBA00022734"/>
    </source>
</evidence>
<dbReference type="Gene3D" id="3.10.100.10">
    <property type="entry name" value="Mannose-Binding Protein A, subunit A"/>
    <property type="match status" value="1"/>
</dbReference>
<dbReference type="InterPro" id="IPR016186">
    <property type="entry name" value="C-type_lectin-like/link_sf"/>
</dbReference>
<organism evidence="5 6">
    <name type="scientific">Nothobranchius furzeri</name>
    <name type="common">Turquoise killifish</name>
    <dbReference type="NCBI Taxonomy" id="105023"/>
    <lineage>
        <taxon>Eukaryota</taxon>
        <taxon>Metazoa</taxon>
        <taxon>Chordata</taxon>
        <taxon>Craniata</taxon>
        <taxon>Vertebrata</taxon>
        <taxon>Euteleostomi</taxon>
        <taxon>Actinopterygii</taxon>
        <taxon>Neopterygii</taxon>
        <taxon>Teleostei</taxon>
        <taxon>Neoteleostei</taxon>
        <taxon>Acanthomorphata</taxon>
        <taxon>Ovalentaria</taxon>
        <taxon>Atherinomorphae</taxon>
        <taxon>Cyprinodontiformes</taxon>
        <taxon>Nothobranchiidae</taxon>
        <taxon>Nothobranchius</taxon>
    </lineage>
</organism>
<keyword evidence="2" id="KW-1015">Disulfide bond</keyword>
<dbReference type="PANTHER" id="PTHR22803">
    <property type="entry name" value="MANNOSE, PHOSPHOLIPASE, LECTIN RECEPTOR RELATED"/>
    <property type="match status" value="1"/>
</dbReference>
<feature type="transmembrane region" description="Helical" evidence="3">
    <location>
        <begin position="43"/>
        <end position="66"/>
    </location>
</feature>
<name>A0A9D3BZF0_NOTFU</name>
<dbReference type="PROSITE" id="PS00615">
    <property type="entry name" value="C_TYPE_LECTIN_1"/>
    <property type="match status" value="1"/>
</dbReference>
<dbReference type="InterPro" id="IPR033989">
    <property type="entry name" value="CD209-like_CTLD"/>
</dbReference>
<dbReference type="CDD" id="cd03590">
    <property type="entry name" value="CLECT_DC-SIGN_like"/>
    <property type="match status" value="1"/>
</dbReference>
<evidence type="ECO:0000256" key="3">
    <source>
        <dbReference type="SAM" id="Phobius"/>
    </source>
</evidence>
<evidence type="ECO:0000313" key="5">
    <source>
        <dbReference type="EMBL" id="KAF7223853.1"/>
    </source>
</evidence>
<dbReference type="AlphaFoldDB" id="A0A9D3BZF0"/>
<reference evidence="5" key="1">
    <citation type="submission" date="2020-03" db="EMBL/GenBank/DDBJ databases">
        <title>Intra-Species Differences in Population Size shape Life History and Genome Evolution.</title>
        <authorList>
            <person name="Willemsen D."/>
            <person name="Cui R."/>
            <person name="Valenzano D.R."/>
        </authorList>
    </citation>
    <scope>NUCLEOTIDE SEQUENCE</scope>
    <source>
        <strain evidence="5">GRZ</strain>
        <tissue evidence="5">Whole</tissue>
    </source>
</reference>
<keyword evidence="3" id="KW-1133">Transmembrane helix</keyword>
<keyword evidence="1" id="KW-0430">Lectin</keyword>
<dbReference type="InterPro" id="IPR050111">
    <property type="entry name" value="C-type_lectin/snaclec_domain"/>
</dbReference>
<dbReference type="InterPro" id="IPR018378">
    <property type="entry name" value="C-type_lectin_CS"/>
</dbReference>
<comment type="caution">
    <text evidence="5">The sequence shown here is derived from an EMBL/GenBank/DDBJ whole genome shotgun (WGS) entry which is preliminary data.</text>
</comment>
<keyword evidence="3" id="KW-0472">Membrane</keyword>
<dbReference type="InterPro" id="IPR016187">
    <property type="entry name" value="CTDL_fold"/>
</dbReference>
<gene>
    <name evidence="5" type="ORF">G4P62_001431</name>
</gene>
<dbReference type="KEGG" id="nfu:107391691"/>
<feature type="domain" description="C-type lectin" evidence="4">
    <location>
        <begin position="104"/>
        <end position="216"/>
    </location>
</feature>
<dbReference type="SUPFAM" id="SSF56436">
    <property type="entry name" value="C-type lectin-like"/>
    <property type="match status" value="1"/>
</dbReference>
<dbReference type="GO" id="GO:0030246">
    <property type="term" value="F:carbohydrate binding"/>
    <property type="evidence" value="ECO:0007669"/>
    <property type="project" value="UniProtKB-KW"/>
</dbReference>
<dbReference type="Proteomes" id="UP000822369">
    <property type="component" value="Chromosome 4"/>
</dbReference>
<dbReference type="InterPro" id="IPR001304">
    <property type="entry name" value="C-type_lectin-like"/>
</dbReference>
<evidence type="ECO:0000256" key="2">
    <source>
        <dbReference type="ARBA" id="ARBA00023157"/>
    </source>
</evidence>
<protein>
    <submittedName>
        <fullName evidence="5">Transcript variant X1</fullName>
    </submittedName>
</protein>
<keyword evidence="3" id="KW-0812">Transmembrane</keyword>
<dbReference type="OrthoDB" id="6337382at2759"/>
<dbReference type="PROSITE" id="PS50041">
    <property type="entry name" value="C_TYPE_LECTIN_2"/>
    <property type="match status" value="1"/>
</dbReference>
<evidence type="ECO:0000313" key="6">
    <source>
        <dbReference type="Proteomes" id="UP000822369"/>
    </source>
</evidence>
<sequence>MVRAVHREQTEISLDYVNEPDASNRQCSGKGTEVYPGQKLVKVVAVSFGLLCVIQATLNVYLRVLLYAPAENKHRNLTDWCYNTSRVTFNVKIYEYFKQGWVYFHPSLYYISTTNKTWEESREDCLQKQADLMIINTKEEQNFARHFDKLTWIGLYNDTGEWTWVDGTQLSESYWGPGEPNQLGGNNEDCVEMRFHEIEDSWNDAPCSNVNFWICEKDAALELE</sequence>
<dbReference type="Pfam" id="PF00059">
    <property type="entry name" value="Lectin_C"/>
    <property type="match status" value="1"/>
</dbReference>
<accession>A0A9D3BZF0</accession>
<dbReference type="EMBL" id="JAAVVJ010000004">
    <property type="protein sequence ID" value="KAF7223853.1"/>
    <property type="molecule type" value="Genomic_DNA"/>
</dbReference>
<dbReference type="SMART" id="SM00034">
    <property type="entry name" value="CLECT"/>
    <property type="match status" value="1"/>
</dbReference>
<evidence type="ECO:0000259" key="4">
    <source>
        <dbReference type="PROSITE" id="PS50041"/>
    </source>
</evidence>
<proteinExistence type="predicted"/>